<dbReference type="Proteomes" id="UP001454036">
    <property type="component" value="Unassembled WGS sequence"/>
</dbReference>
<dbReference type="AlphaFoldDB" id="A0AAV3P2K7"/>
<dbReference type="PANTHER" id="PTHR45786:SF78">
    <property type="entry name" value="ATP-DEPENDENT DNA HELICASE"/>
    <property type="match status" value="1"/>
</dbReference>
<evidence type="ECO:0008006" key="3">
    <source>
        <dbReference type="Google" id="ProtNLM"/>
    </source>
</evidence>
<gene>
    <name evidence="1" type="ORF">LIER_05912</name>
</gene>
<dbReference type="EMBL" id="BAABME010000834">
    <property type="protein sequence ID" value="GAA0145810.1"/>
    <property type="molecule type" value="Genomic_DNA"/>
</dbReference>
<dbReference type="PANTHER" id="PTHR45786">
    <property type="entry name" value="DNA BINDING PROTEIN-LIKE"/>
    <property type="match status" value="1"/>
</dbReference>
<comment type="caution">
    <text evidence="1">The sequence shown here is derived from an EMBL/GenBank/DDBJ whole genome shotgun (WGS) entry which is preliminary data.</text>
</comment>
<evidence type="ECO:0000313" key="1">
    <source>
        <dbReference type="EMBL" id="GAA0145810.1"/>
    </source>
</evidence>
<reference evidence="1 2" key="1">
    <citation type="submission" date="2024-01" db="EMBL/GenBank/DDBJ databases">
        <title>The complete chloroplast genome sequence of Lithospermum erythrorhizon: insights into the phylogenetic relationship among Boraginaceae species and the maternal lineages of purple gromwells.</title>
        <authorList>
            <person name="Okada T."/>
            <person name="Watanabe K."/>
        </authorList>
    </citation>
    <scope>NUCLEOTIDE SEQUENCE [LARGE SCALE GENOMIC DNA]</scope>
</reference>
<sequence>MFSLTSFGANFDKELASSRKGVYTFRINGQVYHDLPGLIPGRNGPCFFQLYFHDTANEIENRLKIMKDGNVDQNLMHKIKRILVKNPYVKIFRRLQNFSLLHGVRLHISKDTKLDQRVYNSPTADQVASIWIEGNNPYISIEREIVV</sequence>
<organism evidence="1 2">
    <name type="scientific">Lithospermum erythrorhizon</name>
    <name type="common">Purple gromwell</name>
    <name type="synonym">Lithospermum officinale var. erythrorhizon</name>
    <dbReference type="NCBI Taxonomy" id="34254"/>
    <lineage>
        <taxon>Eukaryota</taxon>
        <taxon>Viridiplantae</taxon>
        <taxon>Streptophyta</taxon>
        <taxon>Embryophyta</taxon>
        <taxon>Tracheophyta</taxon>
        <taxon>Spermatophyta</taxon>
        <taxon>Magnoliopsida</taxon>
        <taxon>eudicotyledons</taxon>
        <taxon>Gunneridae</taxon>
        <taxon>Pentapetalae</taxon>
        <taxon>asterids</taxon>
        <taxon>lamiids</taxon>
        <taxon>Boraginales</taxon>
        <taxon>Boraginaceae</taxon>
        <taxon>Boraginoideae</taxon>
        <taxon>Lithospermeae</taxon>
        <taxon>Lithospermum</taxon>
    </lineage>
</organism>
<accession>A0AAV3P2K7</accession>
<name>A0AAV3P2K7_LITER</name>
<proteinExistence type="predicted"/>
<keyword evidence="2" id="KW-1185">Reference proteome</keyword>
<protein>
    <recommendedName>
        <fullName evidence="3">Helitron helicase-like domain-containing protein</fullName>
    </recommendedName>
</protein>
<evidence type="ECO:0000313" key="2">
    <source>
        <dbReference type="Proteomes" id="UP001454036"/>
    </source>
</evidence>